<feature type="transmembrane region" description="Helical" evidence="1">
    <location>
        <begin position="88"/>
        <end position="107"/>
    </location>
</feature>
<dbReference type="NCBIfam" id="TIGR00843">
    <property type="entry name" value="benE"/>
    <property type="match status" value="1"/>
</dbReference>
<feature type="transmembrane region" description="Helical" evidence="1">
    <location>
        <begin position="143"/>
        <end position="162"/>
    </location>
</feature>
<comment type="caution">
    <text evidence="2">The sequence shown here is derived from an EMBL/GenBank/DDBJ whole genome shotgun (WGS) entry which is preliminary data.</text>
</comment>
<dbReference type="InterPro" id="IPR004711">
    <property type="entry name" value="Benzoate_Transporter"/>
</dbReference>
<dbReference type="GO" id="GO:0005886">
    <property type="term" value="C:plasma membrane"/>
    <property type="evidence" value="ECO:0007669"/>
    <property type="project" value="TreeGrafter"/>
</dbReference>
<evidence type="ECO:0000313" key="3">
    <source>
        <dbReference type="Proteomes" id="UP000030466"/>
    </source>
</evidence>
<keyword evidence="3" id="KW-1185">Reference proteome</keyword>
<dbReference type="AlphaFoldDB" id="A0A0A6VSU5"/>
<feature type="transmembrane region" description="Helical" evidence="1">
    <location>
        <begin position="262"/>
        <end position="293"/>
    </location>
</feature>
<keyword evidence="1" id="KW-0472">Membrane</keyword>
<name>A0A0A6VSU5_KOCRO</name>
<dbReference type="EMBL" id="JSUH01000008">
    <property type="protein sequence ID" value="KHD97348.1"/>
    <property type="molecule type" value="Genomic_DNA"/>
</dbReference>
<organism evidence="2 3">
    <name type="scientific">Kocuria rosea subsp. polaris</name>
    <dbReference type="NCBI Taxonomy" id="136273"/>
    <lineage>
        <taxon>Bacteria</taxon>
        <taxon>Bacillati</taxon>
        <taxon>Actinomycetota</taxon>
        <taxon>Actinomycetes</taxon>
        <taxon>Micrococcales</taxon>
        <taxon>Micrococcaceae</taxon>
        <taxon>Kocuria</taxon>
    </lineage>
</organism>
<keyword evidence="1" id="KW-0812">Transmembrane</keyword>
<dbReference type="OrthoDB" id="9813854at2"/>
<dbReference type="Proteomes" id="UP000030466">
    <property type="component" value="Unassembled WGS sequence"/>
</dbReference>
<feature type="transmembrane region" description="Helical" evidence="1">
    <location>
        <begin position="223"/>
        <end position="242"/>
    </location>
</feature>
<feature type="transmembrane region" description="Helical" evidence="1">
    <location>
        <begin position="182"/>
        <end position="202"/>
    </location>
</feature>
<dbReference type="PANTHER" id="PTHR30199">
    <property type="entry name" value="MFS FAMILY TRANSPORTER, PREDICTED SUBSTRATE BENZOATE"/>
    <property type="match status" value="1"/>
</dbReference>
<dbReference type="Pfam" id="PF03594">
    <property type="entry name" value="BenE"/>
    <property type="match status" value="1"/>
</dbReference>
<evidence type="ECO:0000256" key="1">
    <source>
        <dbReference type="SAM" id="Phobius"/>
    </source>
</evidence>
<evidence type="ECO:0000313" key="2">
    <source>
        <dbReference type="EMBL" id="KHD97348.1"/>
    </source>
</evidence>
<feature type="transmembrane region" description="Helical" evidence="1">
    <location>
        <begin position="62"/>
        <end position="81"/>
    </location>
</feature>
<dbReference type="RefSeq" id="WP_035926960.1">
    <property type="nucleotide sequence ID" value="NZ_JSUH01000008.1"/>
</dbReference>
<feature type="transmembrane region" description="Helical" evidence="1">
    <location>
        <begin position="27"/>
        <end position="50"/>
    </location>
</feature>
<protein>
    <submittedName>
        <fullName evidence="2">Benzoate transporter</fullName>
    </submittedName>
</protein>
<reference evidence="2 3" key="1">
    <citation type="journal article" date="2003" name="Int. J. Syst. Evol. Microbiol.">
        <title>Kocuria polaris sp. nov., an orange-pigmented psychrophilic bacterium isolated from an Antarctic cyanobacterial mat sample.</title>
        <authorList>
            <person name="Reddy G.S."/>
            <person name="Prakash J.S."/>
            <person name="Prabahar V."/>
            <person name="Matsumoto G.I."/>
            <person name="Stackebrandt E."/>
            <person name="Shivaji S."/>
        </authorList>
    </citation>
    <scope>NUCLEOTIDE SEQUENCE [LARGE SCALE GENOMIC DNA]</scope>
    <source>
        <strain evidence="2 3">CMS 76or</strain>
    </source>
</reference>
<dbReference type="GO" id="GO:0042925">
    <property type="term" value="F:benzoate transmembrane transporter activity"/>
    <property type="evidence" value="ECO:0007669"/>
    <property type="project" value="InterPro"/>
</dbReference>
<feature type="transmembrane region" description="Helical" evidence="1">
    <location>
        <begin position="113"/>
        <end position="131"/>
    </location>
</feature>
<dbReference type="PANTHER" id="PTHR30199:SF0">
    <property type="entry name" value="INNER MEMBRANE PROTEIN YDCO"/>
    <property type="match status" value="1"/>
</dbReference>
<accession>A0A0A6VSU5</accession>
<gene>
    <name evidence="2" type="ORF">GY22_10080</name>
</gene>
<feature type="transmembrane region" description="Helical" evidence="1">
    <location>
        <begin position="336"/>
        <end position="354"/>
    </location>
</feature>
<sequence>MSRHVPITIRQDGQPARGLRRDWSASAALAGFVAVVVSYSGPVLVVLEAARAGGLSPELTSSWLWAVSVGSGVTCALMSLWTRQPVMVAWSIPGAALLITSLGSYSFSDAVGAYVVTGVLGLVLGVTGLIGRMLAAVPKPITAAVLAGVLFPFAIKVAAAVVENPWVAGALVLGYLLGRRFFPRYAVFAALGLGVLTALVRGRIEPVALDLSLTQPVLTVPTFSWEAIAGISIPLLIVTAAGQNAPGLAMMHTAGYAARDRLLLGASGVASVAFAPFGSHALNLAAVTAGIATSPESHPDLGRRYVAGISCGVFYVLFGLFADTLVAAFAAIPPGMITALAGVALLGALQGSFFDSMHPGRHQPAVIEAALITLVVTVSGIAPYGIVSPFWGMLAGIGSYAILRRPAAAATR</sequence>
<keyword evidence="1" id="KW-1133">Transmembrane helix</keyword>
<proteinExistence type="predicted"/>
<feature type="transmembrane region" description="Helical" evidence="1">
    <location>
        <begin position="305"/>
        <end position="330"/>
    </location>
</feature>